<sequence>MLENIPQEILIEILKRLPVKSLLKYRCVCQSWHSLITNSSFISTHINHSIECNNRVHSYALVKQKSVPDCKERFILYIDDDSGDEPFRVYQELDFPFKGERYLEIISSCNGLVCLSDSQYARFYLWNPVIRKCLTILSSDSSFIVGFGFEYKKNDYKVVKIMHHPEKMNPVLIVKIYDLSTSAWRSITVENRTLLNFCFGDRKRAYSNGVFHWLARAPGKEGSPDKLTLASFDLGDEVFREMMFPDDLAQVNENHLSLVVYGESLALLQHLSWKSDDFSWSLGYYESCCIWVLKKHGEGRSWSKQYTFGMQDYGGLVRVLSFRKNGEVLLQIRSSELASYDPETNRVICHGGYPYRSYYKVHTYMESLLLL</sequence>
<feature type="domain" description="F-box" evidence="1">
    <location>
        <begin position="1"/>
        <end position="45"/>
    </location>
</feature>
<dbReference type="EMBL" id="EQ973975">
    <property type="protein sequence ID" value="EEF36529.1"/>
    <property type="molecule type" value="Genomic_DNA"/>
</dbReference>
<name>B9SIL6_RICCO</name>
<dbReference type="Pfam" id="PF00646">
    <property type="entry name" value="F-box"/>
    <property type="match status" value="1"/>
</dbReference>
<dbReference type="CDD" id="cd22157">
    <property type="entry name" value="F-box_AtFBW1-like"/>
    <property type="match status" value="1"/>
</dbReference>
<dbReference type="InterPro" id="IPR006527">
    <property type="entry name" value="F-box-assoc_dom_typ1"/>
</dbReference>
<gene>
    <name evidence="2" type="ORF">RCOM_0822970</name>
</gene>
<dbReference type="InterPro" id="IPR017451">
    <property type="entry name" value="F-box-assoc_interact_dom"/>
</dbReference>
<protein>
    <recommendedName>
        <fullName evidence="1">F-box domain-containing protein</fullName>
    </recommendedName>
</protein>
<dbReference type="NCBIfam" id="TIGR01640">
    <property type="entry name" value="F_box_assoc_1"/>
    <property type="match status" value="1"/>
</dbReference>
<dbReference type="STRING" id="3988.B9SIL6"/>
<dbReference type="InterPro" id="IPR001810">
    <property type="entry name" value="F-box_dom"/>
</dbReference>
<dbReference type="PANTHER" id="PTHR31672">
    <property type="entry name" value="BNACNNG10540D PROTEIN"/>
    <property type="match status" value="1"/>
</dbReference>
<accession>B9SIL6</accession>
<evidence type="ECO:0000313" key="3">
    <source>
        <dbReference type="Proteomes" id="UP000008311"/>
    </source>
</evidence>
<dbReference type="AlphaFoldDB" id="B9SIL6"/>
<dbReference type="Pfam" id="PF07734">
    <property type="entry name" value="FBA_1"/>
    <property type="match status" value="1"/>
</dbReference>
<organism evidence="2 3">
    <name type="scientific">Ricinus communis</name>
    <name type="common">Castor bean</name>
    <dbReference type="NCBI Taxonomy" id="3988"/>
    <lineage>
        <taxon>Eukaryota</taxon>
        <taxon>Viridiplantae</taxon>
        <taxon>Streptophyta</taxon>
        <taxon>Embryophyta</taxon>
        <taxon>Tracheophyta</taxon>
        <taxon>Spermatophyta</taxon>
        <taxon>Magnoliopsida</taxon>
        <taxon>eudicotyledons</taxon>
        <taxon>Gunneridae</taxon>
        <taxon>Pentapetalae</taxon>
        <taxon>rosids</taxon>
        <taxon>fabids</taxon>
        <taxon>Malpighiales</taxon>
        <taxon>Euphorbiaceae</taxon>
        <taxon>Acalyphoideae</taxon>
        <taxon>Acalypheae</taxon>
        <taxon>Ricinus</taxon>
    </lineage>
</organism>
<keyword evidence="3" id="KW-1185">Reference proteome</keyword>
<dbReference type="KEGG" id="rcu:8282983"/>
<dbReference type="InParanoid" id="B9SIL6"/>
<dbReference type="PROSITE" id="PS50181">
    <property type="entry name" value="FBOX"/>
    <property type="match status" value="1"/>
</dbReference>
<dbReference type="InterPro" id="IPR036047">
    <property type="entry name" value="F-box-like_dom_sf"/>
</dbReference>
<dbReference type="SMART" id="SM00256">
    <property type="entry name" value="FBOX"/>
    <property type="match status" value="1"/>
</dbReference>
<dbReference type="Proteomes" id="UP000008311">
    <property type="component" value="Unassembled WGS sequence"/>
</dbReference>
<reference evidence="3" key="1">
    <citation type="journal article" date="2010" name="Nat. Biotechnol.">
        <title>Draft genome sequence of the oilseed species Ricinus communis.</title>
        <authorList>
            <person name="Chan A.P."/>
            <person name="Crabtree J."/>
            <person name="Zhao Q."/>
            <person name="Lorenzi H."/>
            <person name="Orvis J."/>
            <person name="Puiu D."/>
            <person name="Melake-Berhan A."/>
            <person name="Jones K.M."/>
            <person name="Redman J."/>
            <person name="Chen G."/>
            <person name="Cahoon E.B."/>
            <person name="Gedil M."/>
            <person name="Stanke M."/>
            <person name="Haas B.J."/>
            <person name="Wortman J.R."/>
            <person name="Fraser-Liggett C.M."/>
            <person name="Ravel J."/>
            <person name="Rabinowicz P.D."/>
        </authorList>
    </citation>
    <scope>NUCLEOTIDE SEQUENCE [LARGE SCALE GENOMIC DNA]</scope>
    <source>
        <strain evidence="3">cv. Hale</strain>
    </source>
</reference>
<dbReference type="InterPro" id="IPR050796">
    <property type="entry name" value="SCF_F-box_component"/>
</dbReference>
<dbReference type="OrthoDB" id="810573at2759"/>
<evidence type="ECO:0000259" key="1">
    <source>
        <dbReference type="PROSITE" id="PS50181"/>
    </source>
</evidence>
<dbReference type="PANTHER" id="PTHR31672:SF10">
    <property type="entry name" value="F-BOX DOMAIN-CONTAINING PROTEIN"/>
    <property type="match status" value="1"/>
</dbReference>
<dbReference type="SUPFAM" id="SSF81383">
    <property type="entry name" value="F-box domain"/>
    <property type="match status" value="1"/>
</dbReference>
<dbReference type="Gene3D" id="1.20.1280.50">
    <property type="match status" value="1"/>
</dbReference>
<proteinExistence type="predicted"/>
<evidence type="ECO:0000313" key="2">
    <source>
        <dbReference type="EMBL" id="EEF36529.1"/>
    </source>
</evidence>